<keyword evidence="5" id="KW-1185">Reference proteome</keyword>
<dbReference type="Pfam" id="PF13649">
    <property type="entry name" value="Methyltransf_25"/>
    <property type="match status" value="1"/>
</dbReference>
<reference evidence="4 5" key="1">
    <citation type="submission" date="2019-02" db="EMBL/GenBank/DDBJ databases">
        <authorList>
            <person name="Khodamoradi S."/>
            <person name="Hahnke R.L."/>
            <person name="Kaempfer P."/>
            <person name="Schumann P."/>
            <person name="Rohde M."/>
            <person name="Steinert M."/>
            <person name="Luzhetskyy A."/>
            <person name="Wink J."/>
            <person name="Ruckert C."/>
        </authorList>
    </citation>
    <scope>NUCLEOTIDE SEQUENCE [LARGE SCALE GENOMIC DNA]</scope>
    <source>
        <strain evidence="4 5">M2</strain>
    </source>
</reference>
<evidence type="ECO:0000259" key="3">
    <source>
        <dbReference type="Pfam" id="PF13649"/>
    </source>
</evidence>
<dbReference type="Gene3D" id="3.40.50.150">
    <property type="entry name" value="Vaccinia Virus protein VP39"/>
    <property type="match status" value="1"/>
</dbReference>
<dbReference type="SUPFAM" id="SSF53335">
    <property type="entry name" value="S-adenosyl-L-methionine-dependent methyltransferases"/>
    <property type="match status" value="1"/>
</dbReference>
<gene>
    <name evidence="4" type="primary">tam</name>
    <name evidence="4" type="ORF">EKD16_12395</name>
</gene>
<dbReference type="Proteomes" id="UP000292235">
    <property type="component" value="Chromosome"/>
</dbReference>
<dbReference type="KEGG" id="strr:EKD16_12395"/>
<dbReference type="InterPro" id="IPR041698">
    <property type="entry name" value="Methyltransf_25"/>
</dbReference>
<protein>
    <submittedName>
        <fullName evidence="4">Trans-aconitate 2-methyltransferase</fullName>
        <ecNumber evidence="4">2.1.1.144</ecNumber>
    </submittedName>
</protein>
<evidence type="ECO:0000256" key="2">
    <source>
        <dbReference type="ARBA" id="ARBA00022679"/>
    </source>
</evidence>
<dbReference type="AlphaFoldDB" id="A0A4V0ZJQ1"/>
<feature type="domain" description="Methyltransferase" evidence="3">
    <location>
        <begin position="37"/>
        <end position="124"/>
    </location>
</feature>
<accession>A0A4V0ZJQ1</accession>
<dbReference type="InterPro" id="IPR029063">
    <property type="entry name" value="SAM-dependent_MTases_sf"/>
</dbReference>
<proteinExistence type="predicted"/>
<evidence type="ECO:0000313" key="5">
    <source>
        <dbReference type="Proteomes" id="UP000292235"/>
    </source>
</evidence>
<dbReference type="EC" id="2.1.1.144" evidence="4"/>
<evidence type="ECO:0000313" key="4">
    <source>
        <dbReference type="EMBL" id="QBI54262.1"/>
    </source>
</evidence>
<dbReference type="EMBL" id="CP036455">
    <property type="protein sequence ID" value="QBI54262.1"/>
    <property type="molecule type" value="Genomic_DNA"/>
</dbReference>
<dbReference type="RefSeq" id="WP_131098475.1">
    <property type="nucleotide sequence ID" value="NZ_CP036455.1"/>
</dbReference>
<dbReference type="GO" id="GO:0030798">
    <property type="term" value="F:trans-aconitate 2-methyltransferase activity"/>
    <property type="evidence" value="ECO:0007669"/>
    <property type="project" value="UniProtKB-EC"/>
</dbReference>
<sequence>MPVQQWNPRLYDDRHSFVARYGGDLIDELRPEAGERILDAGCGTGDLAAALAEAGAEVVGVDSSAEMIDRARERFPHLDLRVADLLTLEPDSGYDAVLSNAVLHWVPDATAAARALARTLRPGGRLVAEFGGSGNISAILDGARALRAELGLPEAAQEWYFPGVDEYSAVLADAGLEVTGAWLFDRPTRLDGEEGLAAWLRMFGSPLLADAPDPDGFVERLTGRLRPVLHHSGSWWADYRRLRVTALKPAGDRRRAEST</sequence>
<dbReference type="OrthoDB" id="9795085at2"/>
<dbReference type="PANTHER" id="PTHR43861:SF1">
    <property type="entry name" value="TRANS-ACONITATE 2-METHYLTRANSFERASE"/>
    <property type="match status" value="1"/>
</dbReference>
<dbReference type="CDD" id="cd02440">
    <property type="entry name" value="AdoMet_MTases"/>
    <property type="match status" value="1"/>
</dbReference>
<evidence type="ECO:0000256" key="1">
    <source>
        <dbReference type="ARBA" id="ARBA00022603"/>
    </source>
</evidence>
<name>A0A4V0ZJQ1_9ACTN</name>
<dbReference type="PANTHER" id="PTHR43861">
    <property type="entry name" value="TRANS-ACONITATE 2-METHYLTRANSFERASE-RELATED"/>
    <property type="match status" value="1"/>
</dbReference>
<organism evidence="4 5">
    <name type="scientific">Streptomonospora litoralis</name>
    <dbReference type="NCBI Taxonomy" id="2498135"/>
    <lineage>
        <taxon>Bacteria</taxon>
        <taxon>Bacillati</taxon>
        <taxon>Actinomycetota</taxon>
        <taxon>Actinomycetes</taxon>
        <taxon>Streptosporangiales</taxon>
        <taxon>Nocardiopsidaceae</taxon>
        <taxon>Streptomonospora</taxon>
    </lineage>
</organism>
<keyword evidence="1 4" id="KW-0489">Methyltransferase</keyword>
<keyword evidence="2 4" id="KW-0808">Transferase</keyword>
<dbReference type="GO" id="GO:0032259">
    <property type="term" value="P:methylation"/>
    <property type="evidence" value="ECO:0007669"/>
    <property type="project" value="UniProtKB-KW"/>
</dbReference>